<dbReference type="Proteomes" id="UP001549204">
    <property type="component" value="Unassembled WGS sequence"/>
</dbReference>
<evidence type="ECO:0008006" key="4">
    <source>
        <dbReference type="Google" id="ProtNLM"/>
    </source>
</evidence>
<evidence type="ECO:0000313" key="3">
    <source>
        <dbReference type="Proteomes" id="UP001549204"/>
    </source>
</evidence>
<evidence type="ECO:0000256" key="1">
    <source>
        <dbReference type="SAM" id="MobiDB-lite"/>
    </source>
</evidence>
<gene>
    <name evidence="2" type="ORF">ABID19_003453</name>
</gene>
<sequence length="122" mass="13741">MVSGRPTRMDNRFEAGLFHRLRRILGLVSVPELLRFPDRLAPRGVSARDDGAWRHPRAMTSSPDPRSKPAMVQRLLLRRASPGRAPARTARASNLHGFACRPLSWSLPLAAWTRGQPFVKPR</sequence>
<organism evidence="2 3">
    <name type="scientific">Mesorhizobium robiniae</name>
    <dbReference type="NCBI Taxonomy" id="559315"/>
    <lineage>
        <taxon>Bacteria</taxon>
        <taxon>Pseudomonadati</taxon>
        <taxon>Pseudomonadota</taxon>
        <taxon>Alphaproteobacteria</taxon>
        <taxon>Hyphomicrobiales</taxon>
        <taxon>Phyllobacteriaceae</taxon>
        <taxon>Mesorhizobium</taxon>
    </lineage>
</organism>
<protein>
    <recommendedName>
        <fullName evidence="4">Transposase DDE domain-containing protein</fullName>
    </recommendedName>
</protein>
<comment type="caution">
    <text evidence="2">The sequence shown here is derived from an EMBL/GenBank/DDBJ whole genome shotgun (WGS) entry which is preliminary data.</text>
</comment>
<accession>A0ABV2GQ48</accession>
<name>A0ABV2GQ48_9HYPH</name>
<keyword evidence="3" id="KW-1185">Reference proteome</keyword>
<reference evidence="2 3" key="1">
    <citation type="submission" date="2024-06" db="EMBL/GenBank/DDBJ databases">
        <title>Genomic Encyclopedia of Type Strains, Phase IV (KMG-IV): sequencing the most valuable type-strain genomes for metagenomic binning, comparative biology and taxonomic classification.</title>
        <authorList>
            <person name="Goeker M."/>
        </authorList>
    </citation>
    <scope>NUCLEOTIDE SEQUENCE [LARGE SCALE GENOMIC DNA]</scope>
    <source>
        <strain evidence="2 3">DSM 100022</strain>
    </source>
</reference>
<feature type="region of interest" description="Disordered" evidence="1">
    <location>
        <begin position="45"/>
        <end position="68"/>
    </location>
</feature>
<evidence type="ECO:0000313" key="2">
    <source>
        <dbReference type="EMBL" id="MET3580415.1"/>
    </source>
</evidence>
<proteinExistence type="predicted"/>
<dbReference type="EMBL" id="JBEPMC010000005">
    <property type="protein sequence ID" value="MET3580415.1"/>
    <property type="molecule type" value="Genomic_DNA"/>
</dbReference>